<evidence type="ECO:0000313" key="1">
    <source>
        <dbReference type="EMBL" id="VAW14422.1"/>
    </source>
</evidence>
<evidence type="ECO:0008006" key="2">
    <source>
        <dbReference type="Google" id="ProtNLM"/>
    </source>
</evidence>
<dbReference type="Pfam" id="PF03927">
    <property type="entry name" value="NapD"/>
    <property type="match status" value="1"/>
</dbReference>
<dbReference type="EMBL" id="UOEP01000036">
    <property type="protein sequence ID" value="VAW14422.1"/>
    <property type="molecule type" value="Genomic_DNA"/>
</dbReference>
<name>A0A3B0TIW9_9ZZZZ</name>
<protein>
    <recommendedName>
        <fullName evidence="2">Periplasmic nitrate reductase component NapD</fullName>
    </recommendedName>
</protein>
<dbReference type="InterPro" id="IPR005623">
    <property type="entry name" value="Chaperone_NapD_NO3_reduct"/>
</dbReference>
<organism evidence="1">
    <name type="scientific">hydrothermal vent metagenome</name>
    <dbReference type="NCBI Taxonomy" id="652676"/>
    <lineage>
        <taxon>unclassified sequences</taxon>
        <taxon>metagenomes</taxon>
        <taxon>ecological metagenomes</taxon>
    </lineage>
</organism>
<sequence>MNVSSLVITTTIEDTVQLVEVLNTGDICEYHFHKEGKIVVTIEGDSVDDEIRKMRQLEQLEHVLNVEMIYSYFEDELDEERGKLEIQDNIPDWLNDDNVKAQDIRYKGTLKI</sequence>
<gene>
    <name evidence="1" type="ORF">MNBD_BACTEROID01-1519</name>
</gene>
<reference evidence="1" key="1">
    <citation type="submission" date="2018-06" db="EMBL/GenBank/DDBJ databases">
        <authorList>
            <person name="Zhirakovskaya E."/>
        </authorList>
    </citation>
    <scope>NUCLEOTIDE SEQUENCE</scope>
</reference>
<accession>A0A3B0TIW9</accession>
<dbReference type="Gene3D" id="3.30.70.920">
    <property type="match status" value="1"/>
</dbReference>
<proteinExistence type="inferred from homology"/>
<dbReference type="AlphaFoldDB" id="A0A3B0TIW9"/>
<dbReference type="HAMAP" id="MF_02200">
    <property type="entry name" value="NapD"/>
    <property type="match status" value="1"/>
</dbReference>